<dbReference type="SUPFAM" id="SSF50891">
    <property type="entry name" value="Cyclophilin-like"/>
    <property type="match status" value="1"/>
</dbReference>
<dbReference type="PANTHER" id="PTHR45625">
    <property type="entry name" value="PEPTIDYL-PROLYL CIS-TRANS ISOMERASE-RELATED"/>
    <property type="match status" value="1"/>
</dbReference>
<keyword evidence="2 5" id="KW-0697">Rotamase</keyword>
<comment type="function">
    <text evidence="5">PPIases accelerate the folding of proteins. It catalyzes the cis-trans isomerization of proline imidic peptide bonds in oligopeptides.</text>
</comment>
<dbReference type="InterPro" id="IPR024936">
    <property type="entry name" value="Cyclophilin-type_PPIase"/>
</dbReference>
<comment type="similarity">
    <text evidence="4">Belongs to the cyclophilin-type PPIase family. PPIL3 subfamily.</text>
</comment>
<evidence type="ECO:0000313" key="7">
    <source>
        <dbReference type="EMBL" id="CAG9801404.1"/>
    </source>
</evidence>
<evidence type="ECO:0000256" key="2">
    <source>
        <dbReference type="ARBA" id="ARBA00023110"/>
    </source>
</evidence>
<dbReference type="Proteomes" id="UP001153620">
    <property type="component" value="Chromosome 1"/>
</dbReference>
<evidence type="ECO:0000256" key="5">
    <source>
        <dbReference type="RuleBase" id="RU363019"/>
    </source>
</evidence>
<accession>A0A9N9RN15</accession>
<dbReference type="GO" id="GO:0071013">
    <property type="term" value="C:catalytic step 2 spliceosome"/>
    <property type="evidence" value="ECO:0007669"/>
    <property type="project" value="TreeGrafter"/>
</dbReference>
<keyword evidence="8" id="KW-1185">Reference proteome</keyword>
<dbReference type="GO" id="GO:0003755">
    <property type="term" value="F:peptidyl-prolyl cis-trans isomerase activity"/>
    <property type="evidence" value="ECO:0007669"/>
    <property type="project" value="UniProtKB-UniRule"/>
</dbReference>
<dbReference type="InterPro" id="IPR029000">
    <property type="entry name" value="Cyclophilin-like_dom_sf"/>
</dbReference>
<proteinExistence type="inferred from homology"/>
<dbReference type="Gene3D" id="2.40.100.10">
    <property type="entry name" value="Cyclophilin-like"/>
    <property type="match status" value="1"/>
</dbReference>
<dbReference type="EMBL" id="OU895877">
    <property type="protein sequence ID" value="CAG9801404.1"/>
    <property type="molecule type" value="Genomic_DNA"/>
</dbReference>
<evidence type="ECO:0000313" key="8">
    <source>
        <dbReference type="Proteomes" id="UP001153620"/>
    </source>
</evidence>
<keyword evidence="3 5" id="KW-0413">Isomerase</keyword>
<gene>
    <name evidence="7" type="ORF">CHIRRI_LOCUS4333</name>
</gene>
<reference evidence="7" key="2">
    <citation type="submission" date="2022-10" db="EMBL/GenBank/DDBJ databases">
        <authorList>
            <consortium name="ENA_rothamsted_submissions"/>
            <consortium name="culmorum"/>
            <person name="King R."/>
        </authorList>
    </citation>
    <scope>NUCLEOTIDE SEQUENCE</scope>
</reference>
<evidence type="ECO:0000259" key="6">
    <source>
        <dbReference type="PROSITE" id="PS50072"/>
    </source>
</evidence>
<sequence>MEIFCSEVPKASENFLALCASNYYNGCEFIRNIKGFIVQTGDPTNTGKGGESIWHERFDDELIDSLKHNMRGIVSFANSGPNTNQSQFFITYAGHPMLDLKYTVFGRVIAGFETLEELEKLSVDPKTFRPIQSKKINYVTIHSNPFAMI</sequence>
<dbReference type="PIRSF" id="PIRSF001467">
    <property type="entry name" value="Peptidylpro_ismrse"/>
    <property type="match status" value="1"/>
</dbReference>
<dbReference type="PRINTS" id="PR00153">
    <property type="entry name" value="CSAPPISMRASE"/>
</dbReference>
<dbReference type="FunFam" id="2.40.100.10:FF:000012">
    <property type="entry name" value="Peptidyl-prolyl cis-trans isomerase"/>
    <property type="match status" value="1"/>
</dbReference>
<dbReference type="EC" id="5.2.1.8" evidence="5"/>
<evidence type="ECO:0000256" key="4">
    <source>
        <dbReference type="ARBA" id="ARBA00038286"/>
    </source>
</evidence>
<dbReference type="AlphaFoldDB" id="A0A9N9RN15"/>
<dbReference type="Pfam" id="PF00160">
    <property type="entry name" value="Pro_isomerase"/>
    <property type="match status" value="1"/>
</dbReference>
<feature type="domain" description="PPIase cyclophilin-type" evidence="6">
    <location>
        <begin position="1"/>
        <end position="141"/>
    </location>
</feature>
<dbReference type="InterPro" id="IPR002130">
    <property type="entry name" value="Cyclophilin-type_PPIase_dom"/>
</dbReference>
<dbReference type="PANTHER" id="PTHR45625:SF2">
    <property type="entry name" value="PEPTIDYL-PROLYL CIS-TRANS ISOMERASE-LIKE 3"/>
    <property type="match status" value="1"/>
</dbReference>
<comment type="catalytic activity">
    <reaction evidence="1 5">
        <text>[protein]-peptidylproline (omega=180) = [protein]-peptidylproline (omega=0)</text>
        <dbReference type="Rhea" id="RHEA:16237"/>
        <dbReference type="Rhea" id="RHEA-COMP:10747"/>
        <dbReference type="Rhea" id="RHEA-COMP:10748"/>
        <dbReference type="ChEBI" id="CHEBI:83833"/>
        <dbReference type="ChEBI" id="CHEBI:83834"/>
        <dbReference type="EC" id="5.2.1.8"/>
    </reaction>
</comment>
<evidence type="ECO:0000256" key="3">
    <source>
        <dbReference type="ARBA" id="ARBA00023235"/>
    </source>
</evidence>
<reference evidence="7" key="1">
    <citation type="submission" date="2022-01" db="EMBL/GenBank/DDBJ databases">
        <authorList>
            <person name="King R."/>
        </authorList>
    </citation>
    <scope>NUCLEOTIDE SEQUENCE</scope>
</reference>
<dbReference type="InterPro" id="IPR044666">
    <property type="entry name" value="Cyclophilin_A-like"/>
</dbReference>
<protein>
    <recommendedName>
        <fullName evidence="5">Peptidyl-prolyl cis-trans isomerase</fullName>
        <shortName evidence="5">PPIase</shortName>
        <ecNumber evidence="5">5.2.1.8</ecNumber>
    </recommendedName>
</protein>
<name>A0A9N9RN15_9DIPT</name>
<dbReference type="OrthoDB" id="271386at2759"/>
<dbReference type="PROSITE" id="PS50072">
    <property type="entry name" value="CSA_PPIASE_2"/>
    <property type="match status" value="1"/>
</dbReference>
<evidence type="ECO:0000256" key="1">
    <source>
        <dbReference type="ARBA" id="ARBA00000971"/>
    </source>
</evidence>
<organism evidence="7 8">
    <name type="scientific">Chironomus riparius</name>
    <dbReference type="NCBI Taxonomy" id="315576"/>
    <lineage>
        <taxon>Eukaryota</taxon>
        <taxon>Metazoa</taxon>
        <taxon>Ecdysozoa</taxon>
        <taxon>Arthropoda</taxon>
        <taxon>Hexapoda</taxon>
        <taxon>Insecta</taxon>
        <taxon>Pterygota</taxon>
        <taxon>Neoptera</taxon>
        <taxon>Endopterygota</taxon>
        <taxon>Diptera</taxon>
        <taxon>Nematocera</taxon>
        <taxon>Chironomoidea</taxon>
        <taxon>Chironomidae</taxon>
        <taxon>Chironominae</taxon>
        <taxon>Chironomus</taxon>
    </lineage>
</organism>